<dbReference type="PANTHER" id="PTHR30487">
    <property type="entry name" value="TYPE 4 PREPILIN-LIKE PROTEINS LEADER PEPTIDE-PROCESSING ENZYME"/>
    <property type="match status" value="1"/>
</dbReference>
<evidence type="ECO:0000256" key="2">
    <source>
        <dbReference type="RuleBase" id="RU003793"/>
    </source>
</evidence>
<evidence type="ECO:0000256" key="3">
    <source>
        <dbReference type="SAM" id="Phobius"/>
    </source>
</evidence>
<gene>
    <name evidence="5" type="ORF">SAMN05421806_10752</name>
</gene>
<dbReference type="InterPro" id="IPR000045">
    <property type="entry name" value="Prepilin_IV_endopep_pep"/>
</dbReference>
<dbReference type="OrthoDB" id="2087435at2"/>
<feature type="transmembrane region" description="Helical" evidence="3">
    <location>
        <begin position="103"/>
        <end position="119"/>
    </location>
</feature>
<dbReference type="Proteomes" id="UP000199155">
    <property type="component" value="Unassembled WGS sequence"/>
</dbReference>
<dbReference type="GO" id="GO:0006465">
    <property type="term" value="P:signal peptide processing"/>
    <property type="evidence" value="ECO:0007669"/>
    <property type="project" value="TreeGrafter"/>
</dbReference>
<feature type="transmembrane region" description="Helical" evidence="3">
    <location>
        <begin position="131"/>
        <end position="151"/>
    </location>
</feature>
<accession>A0A1G9BGU1</accession>
<feature type="transmembrane region" description="Helical" evidence="3">
    <location>
        <begin position="78"/>
        <end position="96"/>
    </location>
</feature>
<dbReference type="EMBL" id="FNFF01000007">
    <property type="protein sequence ID" value="SDK38738.1"/>
    <property type="molecule type" value="Genomic_DNA"/>
</dbReference>
<proteinExistence type="inferred from homology"/>
<feature type="domain" description="Prepilin type IV endopeptidase peptidase" evidence="4">
    <location>
        <begin position="108"/>
        <end position="214"/>
    </location>
</feature>
<keyword evidence="5" id="KW-0489">Methyltransferase</keyword>
<dbReference type="InterPro" id="IPR050882">
    <property type="entry name" value="Prepilin_peptidase/N-MTase"/>
</dbReference>
<evidence type="ECO:0000259" key="4">
    <source>
        <dbReference type="Pfam" id="PF01478"/>
    </source>
</evidence>
<feature type="transmembrane region" description="Helical" evidence="3">
    <location>
        <begin position="235"/>
        <end position="253"/>
    </location>
</feature>
<feature type="transmembrane region" description="Helical" evidence="3">
    <location>
        <begin position="158"/>
        <end position="177"/>
    </location>
</feature>
<keyword evidence="3" id="KW-0472">Membrane</keyword>
<protein>
    <submittedName>
        <fullName evidence="5">Leader peptidase (Prepilin peptidase) / N-methyltransferase</fullName>
    </submittedName>
</protein>
<dbReference type="GO" id="GO:0032259">
    <property type="term" value="P:methylation"/>
    <property type="evidence" value="ECO:0007669"/>
    <property type="project" value="UniProtKB-KW"/>
</dbReference>
<dbReference type="GO" id="GO:0004190">
    <property type="term" value="F:aspartic-type endopeptidase activity"/>
    <property type="evidence" value="ECO:0007669"/>
    <property type="project" value="InterPro"/>
</dbReference>
<keyword evidence="6" id="KW-1185">Reference proteome</keyword>
<name>A0A1G9BGU1_9ACTN</name>
<dbReference type="Pfam" id="PF01478">
    <property type="entry name" value="Peptidase_A24"/>
    <property type="match status" value="1"/>
</dbReference>
<sequence>MTRARRPLYPLRVPVLLIVLAALYGALAGALTGRVAYRLSVPAGAPWRAACPSGHALTGPWGGWLGTTRCATERYGPSAPALVLLTAALCAALAASTGARPELAVWLLLTPFGVVLAAVDRNVHRLPDILTLPLAAAAAAGLGLAALLPAAEGRWTGALLGGLALGGGYFVLFLAHPSGMGFGDVKLAIVLGVTLGWYGWEILFLGFLAGILYAGGYAAALVLLGRAGRKSAMPLGPCMLAGAATGVLLGGFGA</sequence>
<keyword evidence="5" id="KW-0808">Transferase</keyword>
<dbReference type="Gene3D" id="1.20.120.1220">
    <property type="match status" value="1"/>
</dbReference>
<evidence type="ECO:0000313" key="5">
    <source>
        <dbReference type="EMBL" id="SDK38738.1"/>
    </source>
</evidence>
<dbReference type="PANTHER" id="PTHR30487:SF0">
    <property type="entry name" value="PREPILIN LEADER PEPTIDASE_N-METHYLTRANSFERASE-RELATED"/>
    <property type="match status" value="1"/>
</dbReference>
<dbReference type="GO" id="GO:0005886">
    <property type="term" value="C:plasma membrane"/>
    <property type="evidence" value="ECO:0007669"/>
    <property type="project" value="TreeGrafter"/>
</dbReference>
<dbReference type="GO" id="GO:0008168">
    <property type="term" value="F:methyltransferase activity"/>
    <property type="evidence" value="ECO:0007669"/>
    <property type="project" value="UniProtKB-KW"/>
</dbReference>
<reference evidence="5 6" key="1">
    <citation type="submission" date="2016-10" db="EMBL/GenBank/DDBJ databases">
        <authorList>
            <person name="de Groot N.N."/>
        </authorList>
    </citation>
    <scope>NUCLEOTIDE SEQUENCE [LARGE SCALE GENOMIC DNA]</scope>
    <source>
        <strain evidence="5 6">CGMCC 4.5727</strain>
    </source>
</reference>
<keyword evidence="3" id="KW-1133">Transmembrane helix</keyword>
<keyword evidence="3" id="KW-0812">Transmembrane</keyword>
<evidence type="ECO:0000313" key="6">
    <source>
        <dbReference type="Proteomes" id="UP000199155"/>
    </source>
</evidence>
<dbReference type="AlphaFoldDB" id="A0A1G9BGU1"/>
<organism evidence="5 6">
    <name type="scientific">Streptomyces indicus</name>
    <dbReference type="NCBI Taxonomy" id="417292"/>
    <lineage>
        <taxon>Bacteria</taxon>
        <taxon>Bacillati</taxon>
        <taxon>Actinomycetota</taxon>
        <taxon>Actinomycetes</taxon>
        <taxon>Kitasatosporales</taxon>
        <taxon>Streptomycetaceae</taxon>
        <taxon>Streptomyces</taxon>
    </lineage>
</organism>
<dbReference type="STRING" id="417292.SAMN05421806_10752"/>
<feature type="transmembrane region" description="Helical" evidence="3">
    <location>
        <begin position="197"/>
        <end position="223"/>
    </location>
</feature>
<dbReference type="PRINTS" id="PR00864">
    <property type="entry name" value="PREPILNPTASE"/>
</dbReference>
<comment type="similarity">
    <text evidence="1 2">Belongs to the peptidase A24 family.</text>
</comment>
<evidence type="ECO:0000256" key="1">
    <source>
        <dbReference type="ARBA" id="ARBA00005801"/>
    </source>
</evidence>
<dbReference type="InterPro" id="IPR014032">
    <property type="entry name" value="Peptidase_A24A_bac"/>
</dbReference>